<accession>A0A179FS62</accession>
<protein>
    <submittedName>
        <fullName evidence="1">Uncharacterized protein</fullName>
    </submittedName>
</protein>
<dbReference type="AlphaFoldDB" id="A0A179FS62"/>
<dbReference type="KEGG" id="pchm:VFPPC_15827"/>
<gene>
    <name evidence="1" type="ORF">VFPPC_15827</name>
</gene>
<organism evidence="1 2">
    <name type="scientific">Pochonia chlamydosporia 170</name>
    <dbReference type="NCBI Taxonomy" id="1380566"/>
    <lineage>
        <taxon>Eukaryota</taxon>
        <taxon>Fungi</taxon>
        <taxon>Dikarya</taxon>
        <taxon>Ascomycota</taxon>
        <taxon>Pezizomycotina</taxon>
        <taxon>Sordariomycetes</taxon>
        <taxon>Hypocreomycetidae</taxon>
        <taxon>Hypocreales</taxon>
        <taxon>Clavicipitaceae</taxon>
        <taxon>Pochonia</taxon>
    </lineage>
</organism>
<evidence type="ECO:0000313" key="1">
    <source>
        <dbReference type="EMBL" id="OAQ68452.1"/>
    </source>
</evidence>
<evidence type="ECO:0000313" key="2">
    <source>
        <dbReference type="Proteomes" id="UP000078397"/>
    </source>
</evidence>
<dbReference type="EMBL" id="LSBJ02000003">
    <property type="protein sequence ID" value="OAQ68452.1"/>
    <property type="molecule type" value="Genomic_DNA"/>
</dbReference>
<keyword evidence="2" id="KW-1185">Reference proteome</keyword>
<dbReference type="RefSeq" id="XP_018145302.1">
    <property type="nucleotide sequence ID" value="XM_018293580.1"/>
</dbReference>
<comment type="caution">
    <text evidence="1">The sequence shown here is derived from an EMBL/GenBank/DDBJ whole genome shotgun (WGS) entry which is preliminary data.</text>
</comment>
<dbReference type="GeneID" id="28857574"/>
<proteinExistence type="predicted"/>
<name>A0A179FS62_METCM</name>
<reference evidence="1 2" key="1">
    <citation type="journal article" date="2016" name="PLoS Pathog.">
        <title>Biosynthesis of antibiotic leucinostatins in bio-control fungus Purpureocillium lilacinum and their inhibition on phytophthora revealed by genome mining.</title>
        <authorList>
            <person name="Wang G."/>
            <person name="Liu Z."/>
            <person name="Lin R."/>
            <person name="Li E."/>
            <person name="Mao Z."/>
            <person name="Ling J."/>
            <person name="Yang Y."/>
            <person name="Yin W.B."/>
            <person name="Xie B."/>
        </authorList>
    </citation>
    <scope>NUCLEOTIDE SEQUENCE [LARGE SCALE GENOMIC DNA]</scope>
    <source>
        <strain evidence="1">170</strain>
    </source>
</reference>
<sequence>MVVGYAFPADIHCWSLLAPIHFSHLVRTDPICLIFYLFTNLMTCSSAGHP</sequence>
<dbReference type="Proteomes" id="UP000078397">
    <property type="component" value="Unassembled WGS sequence"/>
</dbReference>